<sequence length="262" mass="31362">MLSFVYFFFNIYNYDKKLHFKYYKFSKFIIFKMKFFHKKKIYKYSKLLINIIINKKFFFYNKTLQILICLIYLSCKRLSIPVFLSDFSSMFNLNIFDIGSTYIRVCRVLKIKTIISWSIYNDPSLFLNKYISSLQFGNNSARISNLALKLVFISKNEWKKKNFHLKGIYGASIFLAALSYGYKKNFNEIKNITNVGTTTLRKRLNDYHKLKNSIKNKIVKYKKYFIKKNIKKNNTQKKIKNINFKKKSLYKLIPGVPINNMA</sequence>
<organism evidence="10">
    <name type="scientific">Lotharella vacuolata</name>
    <dbReference type="NCBI Taxonomy" id="74820"/>
    <lineage>
        <taxon>Eukaryota</taxon>
        <taxon>Sar</taxon>
        <taxon>Rhizaria</taxon>
        <taxon>Cercozoa</taxon>
        <taxon>Chlorarachniophyceae</taxon>
        <taxon>Lotharella</taxon>
    </lineage>
</organism>
<dbReference type="PANTHER" id="PTHR11618:SF4">
    <property type="entry name" value="TRANSCRIPTION FACTOR IIIB 90 KDA SUBUNIT"/>
    <property type="match status" value="1"/>
</dbReference>
<dbReference type="GO" id="GO:0097550">
    <property type="term" value="C:transcription preinitiation complex"/>
    <property type="evidence" value="ECO:0007669"/>
    <property type="project" value="TreeGrafter"/>
</dbReference>
<reference evidence="10" key="1">
    <citation type="journal article" date="2015" name="Genome Biol. Evol.">
        <title>Nucleomorph Genome Sequences of Two Chlorarachniophytes, Amorphochlora amoebiformis and Lotharella vacuolata.</title>
        <authorList>
            <person name="Suzuki S."/>
            <person name="Shirato S."/>
            <person name="Hirakawa Y."/>
            <person name="Ishida K."/>
        </authorList>
    </citation>
    <scope>NUCLEOTIDE SEQUENCE</scope>
    <source>
        <strain evidence="10">CCMP240</strain>
    </source>
</reference>
<evidence type="ECO:0000256" key="5">
    <source>
        <dbReference type="ARBA" id="ARBA00022833"/>
    </source>
</evidence>
<keyword evidence="5" id="KW-0862">Zinc</keyword>
<keyword evidence="3" id="KW-0479">Metal-binding</keyword>
<evidence type="ECO:0000256" key="7">
    <source>
        <dbReference type="ARBA" id="ARBA00023163"/>
    </source>
</evidence>
<feature type="domain" description="Transcription factor TFIIB cyclin-like" evidence="9">
    <location>
        <begin position="121"/>
        <end position="207"/>
    </location>
</feature>
<dbReference type="GO" id="GO:0005634">
    <property type="term" value="C:nucleus"/>
    <property type="evidence" value="ECO:0007669"/>
    <property type="project" value="UniProtKB-SubCell"/>
</dbReference>
<evidence type="ECO:0000256" key="8">
    <source>
        <dbReference type="ARBA" id="ARBA00023242"/>
    </source>
</evidence>
<dbReference type="GO" id="GO:0001006">
    <property type="term" value="F:RNA polymerase III type 3 promoter sequence-specific DNA binding"/>
    <property type="evidence" value="ECO:0007669"/>
    <property type="project" value="TreeGrafter"/>
</dbReference>
<dbReference type="InterPro" id="IPR036915">
    <property type="entry name" value="Cyclin-like_sf"/>
</dbReference>
<keyword evidence="4" id="KW-0863">Zinc-finger</keyword>
<dbReference type="Gene3D" id="1.10.472.10">
    <property type="entry name" value="Cyclin-like"/>
    <property type="match status" value="2"/>
</dbReference>
<dbReference type="GO" id="GO:0070897">
    <property type="term" value="P:transcription preinitiation complex assembly"/>
    <property type="evidence" value="ECO:0007669"/>
    <property type="project" value="InterPro"/>
</dbReference>
<evidence type="ECO:0000256" key="3">
    <source>
        <dbReference type="ARBA" id="ARBA00022723"/>
    </source>
</evidence>
<geneLocation type="nucleomorph" evidence="10"/>
<dbReference type="EMBL" id="AB996600">
    <property type="protein sequence ID" value="BAS01603.1"/>
    <property type="molecule type" value="Genomic_DNA"/>
</dbReference>
<dbReference type="GO" id="GO:0000126">
    <property type="term" value="C:transcription factor TFIIIB complex"/>
    <property type="evidence" value="ECO:0007669"/>
    <property type="project" value="TreeGrafter"/>
</dbReference>
<dbReference type="Pfam" id="PF00382">
    <property type="entry name" value="TFIIB"/>
    <property type="match status" value="1"/>
</dbReference>
<evidence type="ECO:0000256" key="2">
    <source>
        <dbReference type="ARBA" id="ARBA00010857"/>
    </source>
</evidence>
<evidence type="ECO:0000256" key="1">
    <source>
        <dbReference type="ARBA" id="ARBA00004123"/>
    </source>
</evidence>
<keyword evidence="8" id="KW-0539">Nucleus</keyword>
<dbReference type="PANTHER" id="PTHR11618">
    <property type="entry name" value="TRANSCRIPTION INITIATION FACTOR IIB-RELATED"/>
    <property type="match status" value="1"/>
</dbReference>
<proteinExistence type="inferred from homology"/>
<gene>
    <name evidence="10" type="primary">tfIIIB-brf</name>
</gene>
<protein>
    <submittedName>
        <fullName evidence="10">TFIIIB related factor hBRF</fullName>
    </submittedName>
</protein>
<name>A0A0H5BHI9_9EUKA</name>
<dbReference type="GO" id="GO:0008270">
    <property type="term" value="F:zinc ion binding"/>
    <property type="evidence" value="ECO:0007669"/>
    <property type="project" value="UniProtKB-KW"/>
</dbReference>
<evidence type="ECO:0000259" key="9">
    <source>
        <dbReference type="Pfam" id="PF00382"/>
    </source>
</evidence>
<evidence type="ECO:0000256" key="6">
    <source>
        <dbReference type="ARBA" id="ARBA00023015"/>
    </source>
</evidence>
<dbReference type="InterPro" id="IPR013150">
    <property type="entry name" value="TFIIB_cyclin"/>
</dbReference>
<dbReference type="GO" id="GO:0017025">
    <property type="term" value="F:TBP-class protein binding"/>
    <property type="evidence" value="ECO:0007669"/>
    <property type="project" value="InterPro"/>
</dbReference>
<dbReference type="CDD" id="cd20554">
    <property type="entry name" value="CYCLIN_TFIIIB90_rpt2"/>
    <property type="match status" value="1"/>
</dbReference>
<comment type="similarity">
    <text evidence="2">Belongs to the TFIIB family.</text>
</comment>
<evidence type="ECO:0000313" key="10">
    <source>
        <dbReference type="EMBL" id="BAS01603.1"/>
    </source>
</evidence>
<keyword evidence="6" id="KW-0805">Transcription regulation</keyword>
<dbReference type="SUPFAM" id="SSF47954">
    <property type="entry name" value="Cyclin-like"/>
    <property type="match status" value="2"/>
</dbReference>
<keyword evidence="10" id="KW-0542">Nucleomorph</keyword>
<evidence type="ECO:0000256" key="4">
    <source>
        <dbReference type="ARBA" id="ARBA00022771"/>
    </source>
</evidence>
<dbReference type="InterPro" id="IPR000812">
    <property type="entry name" value="TFIIB"/>
</dbReference>
<accession>A0A0H5BHI9</accession>
<dbReference type="AlphaFoldDB" id="A0A0H5BHI9"/>
<dbReference type="GO" id="GO:0000995">
    <property type="term" value="F:RNA polymerase III general transcription initiation factor activity"/>
    <property type="evidence" value="ECO:0007669"/>
    <property type="project" value="TreeGrafter"/>
</dbReference>
<keyword evidence="7" id="KW-0804">Transcription</keyword>
<comment type="subcellular location">
    <subcellularLocation>
        <location evidence="1">Nucleus</location>
    </subcellularLocation>
</comment>